<feature type="transmembrane region" description="Helical" evidence="5">
    <location>
        <begin position="288"/>
        <end position="305"/>
    </location>
</feature>
<dbReference type="Proteomes" id="UP000233387">
    <property type="component" value="Unassembled WGS sequence"/>
</dbReference>
<dbReference type="GO" id="GO:0046943">
    <property type="term" value="F:carboxylic acid transmembrane transporter activity"/>
    <property type="evidence" value="ECO:0007669"/>
    <property type="project" value="TreeGrafter"/>
</dbReference>
<reference evidence="7 8" key="1">
    <citation type="submission" date="2017-06" db="EMBL/GenBank/DDBJ databases">
        <title>Raineya orbicola gen. nov., sp. nov. a slightly thermophilic bacterium of the phylum Bacteroidetes and the description of Raineyaceae fam. nov.</title>
        <authorList>
            <person name="Albuquerque L."/>
            <person name="Polonia A.R.M."/>
            <person name="Barroso C."/>
            <person name="Froufe H.J.C."/>
            <person name="Lage O."/>
            <person name="Lobo-Da-Cunha A."/>
            <person name="Egas C."/>
            <person name="Da Costa M.S."/>
        </authorList>
    </citation>
    <scope>NUCLEOTIDE SEQUENCE [LARGE SCALE GENOMIC DNA]</scope>
    <source>
        <strain evidence="7 8">SPSPC-11</strain>
    </source>
</reference>
<dbReference type="Gene3D" id="1.20.1250.20">
    <property type="entry name" value="MFS general substrate transporter like domains"/>
    <property type="match status" value="1"/>
</dbReference>
<gene>
    <name evidence="7" type="ORF">Rain11_1330</name>
</gene>
<feature type="transmembrane region" description="Helical" evidence="5">
    <location>
        <begin position="141"/>
        <end position="160"/>
    </location>
</feature>
<evidence type="ECO:0000256" key="1">
    <source>
        <dbReference type="ARBA" id="ARBA00004141"/>
    </source>
</evidence>
<evidence type="ECO:0000256" key="5">
    <source>
        <dbReference type="SAM" id="Phobius"/>
    </source>
</evidence>
<evidence type="ECO:0000256" key="2">
    <source>
        <dbReference type="ARBA" id="ARBA00022692"/>
    </source>
</evidence>
<organism evidence="7 8">
    <name type="scientific">Raineya orbicola</name>
    <dbReference type="NCBI Taxonomy" id="2016530"/>
    <lineage>
        <taxon>Bacteria</taxon>
        <taxon>Pseudomonadati</taxon>
        <taxon>Bacteroidota</taxon>
        <taxon>Cytophagia</taxon>
        <taxon>Cytophagales</taxon>
        <taxon>Raineyaceae</taxon>
        <taxon>Raineya</taxon>
    </lineage>
</organism>
<dbReference type="EMBL" id="NKXO01000018">
    <property type="protein sequence ID" value="PKQ69658.1"/>
    <property type="molecule type" value="Genomic_DNA"/>
</dbReference>
<keyword evidence="8" id="KW-1185">Reference proteome</keyword>
<evidence type="ECO:0000256" key="4">
    <source>
        <dbReference type="ARBA" id="ARBA00023136"/>
    </source>
</evidence>
<dbReference type="InterPro" id="IPR036259">
    <property type="entry name" value="MFS_trans_sf"/>
</dbReference>
<evidence type="ECO:0000313" key="7">
    <source>
        <dbReference type="EMBL" id="PKQ69658.1"/>
    </source>
</evidence>
<feature type="transmembrane region" description="Helical" evidence="5">
    <location>
        <begin position="311"/>
        <end position="328"/>
    </location>
</feature>
<proteinExistence type="predicted"/>
<accession>A0A2N3IHD2</accession>
<dbReference type="SUPFAM" id="SSF103473">
    <property type="entry name" value="MFS general substrate transporter"/>
    <property type="match status" value="1"/>
</dbReference>
<feature type="transmembrane region" description="Helical" evidence="5">
    <location>
        <begin position="56"/>
        <end position="75"/>
    </location>
</feature>
<feature type="transmembrane region" description="Helical" evidence="5">
    <location>
        <begin position="166"/>
        <end position="187"/>
    </location>
</feature>
<feature type="transmembrane region" description="Helical" evidence="5">
    <location>
        <begin position="257"/>
        <end position="276"/>
    </location>
</feature>
<dbReference type="Pfam" id="PF07690">
    <property type="entry name" value="MFS_1"/>
    <property type="match status" value="1"/>
</dbReference>
<dbReference type="PANTHER" id="PTHR23508">
    <property type="entry name" value="CARBOXYLIC ACID TRANSPORTER PROTEIN HOMOLOG"/>
    <property type="match status" value="1"/>
</dbReference>
<feature type="domain" description="Major facilitator superfamily (MFS) profile" evidence="6">
    <location>
        <begin position="13"/>
        <end position="399"/>
    </location>
</feature>
<feature type="transmembrane region" description="Helical" evidence="5">
    <location>
        <begin position="12"/>
        <end position="36"/>
    </location>
</feature>
<name>A0A2N3IHD2_9BACT</name>
<dbReference type="InterPro" id="IPR011701">
    <property type="entry name" value="MFS"/>
</dbReference>
<evidence type="ECO:0000256" key="3">
    <source>
        <dbReference type="ARBA" id="ARBA00022989"/>
    </source>
</evidence>
<comment type="caution">
    <text evidence="7">The sequence shown here is derived from an EMBL/GenBank/DDBJ whole genome shotgun (WGS) entry which is preliminary data.</text>
</comment>
<feature type="transmembrane region" description="Helical" evidence="5">
    <location>
        <begin position="218"/>
        <end position="237"/>
    </location>
</feature>
<dbReference type="PROSITE" id="PS50850">
    <property type="entry name" value="MFS"/>
    <property type="match status" value="1"/>
</dbReference>
<evidence type="ECO:0000259" key="6">
    <source>
        <dbReference type="PROSITE" id="PS50850"/>
    </source>
</evidence>
<dbReference type="PANTHER" id="PTHR23508:SF10">
    <property type="entry name" value="CARBOXYLIC ACID TRANSPORTER PROTEIN HOMOLOG"/>
    <property type="match status" value="1"/>
</dbReference>
<feature type="transmembrane region" description="Helical" evidence="5">
    <location>
        <begin position="374"/>
        <end position="392"/>
    </location>
</feature>
<evidence type="ECO:0000313" key="8">
    <source>
        <dbReference type="Proteomes" id="UP000233387"/>
    </source>
</evidence>
<keyword evidence="2 5" id="KW-0812">Transmembrane</keyword>
<sequence>MQQTISAQKIWLTVMVAALGYFVDIYDLLLFSIIRIESLKGLGYTSAEDIENYGHLLINTQMIGLLLGGIVFGILGDKKGRLSVLFGSIITYSLANIANGFVTSIEQYVVLRFIAGIGLAGELGAGITLVNEIMSKEKRGYGVTVVASVGLLGAVVASLISNKFGWRPAFWIGGGMGIALLLLRVGVAESGLFSQSKVEGVQRGNFAMIFNNSKRLKIYLYSIICTIPVWYVIGLLVSFCKEFGEALQMSEIPLPRWAILFAYSGLSVGDMASGLISQWTRSRKKVQYLFLTLGAIFSAIYLLSGGISLEMFYALCFVLGVASGYWVISITSVSEHFGTNLRATVTTTVPNFVRGSFVLVDVSYNLLKSSLGRLESAAVVGAVVFVLAIWSVRQLEETFGKDLNFQEY</sequence>
<dbReference type="GO" id="GO:0005886">
    <property type="term" value="C:plasma membrane"/>
    <property type="evidence" value="ECO:0007669"/>
    <property type="project" value="TreeGrafter"/>
</dbReference>
<dbReference type="InterPro" id="IPR020846">
    <property type="entry name" value="MFS_dom"/>
</dbReference>
<feature type="transmembrane region" description="Helical" evidence="5">
    <location>
        <begin position="82"/>
        <end position="102"/>
    </location>
</feature>
<comment type="subcellular location">
    <subcellularLocation>
        <location evidence="1">Membrane</location>
        <topology evidence="1">Multi-pass membrane protein</topology>
    </subcellularLocation>
</comment>
<dbReference type="AlphaFoldDB" id="A0A2N3IHD2"/>
<dbReference type="RefSeq" id="WP_243390554.1">
    <property type="nucleotide sequence ID" value="NZ_NKXO01000018.1"/>
</dbReference>
<feature type="transmembrane region" description="Helical" evidence="5">
    <location>
        <begin position="108"/>
        <end position="129"/>
    </location>
</feature>
<keyword evidence="3 5" id="KW-1133">Transmembrane helix</keyword>
<protein>
    <submittedName>
        <fullName evidence="7">Major Facilitator Superfamily</fullName>
    </submittedName>
</protein>
<keyword evidence="4 5" id="KW-0472">Membrane</keyword>